<evidence type="ECO:0000313" key="1">
    <source>
        <dbReference type="EMBL" id="GBM42256.1"/>
    </source>
</evidence>
<dbReference type="AlphaFoldDB" id="A0A4Y2FNU7"/>
<keyword evidence="2" id="KW-1185">Reference proteome</keyword>
<dbReference type="GO" id="GO:0017171">
    <property type="term" value="F:serine hydrolase activity"/>
    <property type="evidence" value="ECO:0007669"/>
    <property type="project" value="TreeGrafter"/>
</dbReference>
<dbReference type="PANTHER" id="PTHR20908:SF1">
    <property type="entry name" value="LD15586P"/>
    <property type="match status" value="1"/>
</dbReference>
<name>A0A4Y2FNU7_ARAVE</name>
<evidence type="ECO:0008006" key="3">
    <source>
        <dbReference type="Google" id="ProtNLM"/>
    </source>
</evidence>
<dbReference type="InterPro" id="IPR008547">
    <property type="entry name" value="DUF829_TMEM53"/>
</dbReference>
<dbReference type="InterPro" id="IPR029058">
    <property type="entry name" value="AB_hydrolase_fold"/>
</dbReference>
<proteinExistence type="predicted"/>
<dbReference type="EMBL" id="BGPR01000991">
    <property type="protein sequence ID" value="GBM42256.1"/>
    <property type="molecule type" value="Genomic_DNA"/>
</dbReference>
<sequence length="257" mass="29439">MSTFLHQFRIISSLKNIYNIYVVPFHKVIAPVPPRHPAVRKMHTQSINKNLQLKSVDEIQNDSSKKKPLALILAWMLAKETHIEKLRKLYISRGFDVLTVKTPPKDFLFPVSGSQVIAKNVLDYFTSHENYEDIVVHAFSVGCYLMGEMFVQMRKDSEKYKDISSRIRSVIQDSAVDIEGIQTGFPRAITKNLITIKILEWYVSTHLALMFNVATKHYLTSSKNFHNTPLKCPALLFVSEADKVGSLVANQMLKDNW</sequence>
<organism evidence="1 2">
    <name type="scientific">Araneus ventricosus</name>
    <name type="common">Orbweaver spider</name>
    <name type="synonym">Epeira ventricosa</name>
    <dbReference type="NCBI Taxonomy" id="182803"/>
    <lineage>
        <taxon>Eukaryota</taxon>
        <taxon>Metazoa</taxon>
        <taxon>Ecdysozoa</taxon>
        <taxon>Arthropoda</taxon>
        <taxon>Chelicerata</taxon>
        <taxon>Arachnida</taxon>
        <taxon>Araneae</taxon>
        <taxon>Araneomorphae</taxon>
        <taxon>Entelegynae</taxon>
        <taxon>Araneoidea</taxon>
        <taxon>Araneidae</taxon>
        <taxon>Araneus</taxon>
    </lineage>
</organism>
<protein>
    <recommendedName>
        <fullName evidence="3">Transmembrane protein 53</fullName>
    </recommendedName>
</protein>
<gene>
    <name evidence="1" type="ORF">AVEN_234979_1</name>
</gene>
<dbReference type="SUPFAM" id="SSF53474">
    <property type="entry name" value="alpha/beta-Hydrolases"/>
    <property type="match status" value="1"/>
</dbReference>
<dbReference type="Pfam" id="PF05705">
    <property type="entry name" value="DUF829"/>
    <property type="match status" value="1"/>
</dbReference>
<comment type="caution">
    <text evidence="1">The sequence shown here is derived from an EMBL/GenBank/DDBJ whole genome shotgun (WGS) entry which is preliminary data.</text>
</comment>
<dbReference type="OrthoDB" id="77878at2759"/>
<evidence type="ECO:0000313" key="2">
    <source>
        <dbReference type="Proteomes" id="UP000499080"/>
    </source>
</evidence>
<reference evidence="1 2" key="1">
    <citation type="journal article" date="2019" name="Sci. Rep.">
        <title>Orb-weaving spider Araneus ventricosus genome elucidates the spidroin gene catalogue.</title>
        <authorList>
            <person name="Kono N."/>
            <person name="Nakamura H."/>
            <person name="Ohtoshi R."/>
            <person name="Moran D.A.P."/>
            <person name="Shinohara A."/>
            <person name="Yoshida Y."/>
            <person name="Fujiwara M."/>
            <person name="Mori M."/>
            <person name="Tomita M."/>
            <person name="Arakawa K."/>
        </authorList>
    </citation>
    <scope>NUCLEOTIDE SEQUENCE [LARGE SCALE GENOMIC DNA]</scope>
</reference>
<dbReference type="Proteomes" id="UP000499080">
    <property type="component" value="Unassembled WGS sequence"/>
</dbReference>
<dbReference type="PANTHER" id="PTHR20908">
    <property type="entry name" value="LD15586P"/>
    <property type="match status" value="1"/>
</dbReference>
<accession>A0A4Y2FNU7</accession>